<dbReference type="PROSITE" id="PS51257">
    <property type="entry name" value="PROKAR_LIPOPROTEIN"/>
    <property type="match status" value="1"/>
</dbReference>
<organism evidence="2 3">
    <name type="scientific">Trichogramma kaykai</name>
    <dbReference type="NCBI Taxonomy" id="54128"/>
    <lineage>
        <taxon>Eukaryota</taxon>
        <taxon>Metazoa</taxon>
        <taxon>Ecdysozoa</taxon>
        <taxon>Arthropoda</taxon>
        <taxon>Hexapoda</taxon>
        <taxon>Insecta</taxon>
        <taxon>Pterygota</taxon>
        <taxon>Neoptera</taxon>
        <taxon>Endopterygota</taxon>
        <taxon>Hymenoptera</taxon>
        <taxon>Apocrita</taxon>
        <taxon>Proctotrupomorpha</taxon>
        <taxon>Chalcidoidea</taxon>
        <taxon>Trichogrammatidae</taxon>
        <taxon>Trichogramma</taxon>
    </lineage>
</organism>
<feature type="chain" id="PRO_5044761345" evidence="1">
    <location>
        <begin position="24"/>
        <end position="214"/>
    </location>
</feature>
<sequence length="214" mass="24221">MTKTPFLLLLALTGCLLQSDVQAQQQQKPFCDCVNFVPTGKPVCATYNINFFDEAAMRCFNRCNKADVRRGIIIARPRTPLVSVYYTACTWVGLQRTQTQTRTRLGLELSSLDCAVRDDIIMHTRSFHRGCKCTSPQRQQYTCKFLSVHMYTPNTCFEASWLEVLIFGLIYRVSANADPANKNYTPEISTLGIFTEVNPTVVQWMGLALEEPPS</sequence>
<comment type="caution">
    <text evidence="2">The sequence shown here is derived from an EMBL/GenBank/DDBJ whole genome shotgun (WGS) entry which is preliminary data.</text>
</comment>
<proteinExistence type="predicted"/>
<evidence type="ECO:0000313" key="3">
    <source>
        <dbReference type="Proteomes" id="UP001627154"/>
    </source>
</evidence>
<feature type="signal peptide" evidence="1">
    <location>
        <begin position="1"/>
        <end position="23"/>
    </location>
</feature>
<gene>
    <name evidence="2" type="ORF">TKK_004029</name>
</gene>
<protein>
    <submittedName>
        <fullName evidence="2">Uncharacterized protein</fullName>
    </submittedName>
</protein>
<keyword evidence="1" id="KW-0732">Signal</keyword>
<evidence type="ECO:0000256" key="1">
    <source>
        <dbReference type="SAM" id="SignalP"/>
    </source>
</evidence>
<accession>A0ABD2XCN9</accession>
<reference evidence="2 3" key="1">
    <citation type="journal article" date="2024" name="bioRxiv">
        <title>A reference genome for Trichogramma kaykai: A tiny desert-dwelling parasitoid wasp with competing sex-ratio distorters.</title>
        <authorList>
            <person name="Culotta J."/>
            <person name="Lindsey A.R."/>
        </authorList>
    </citation>
    <scope>NUCLEOTIDE SEQUENCE [LARGE SCALE GENOMIC DNA]</scope>
    <source>
        <strain evidence="2 3">KSX58</strain>
    </source>
</reference>
<name>A0ABD2XCN9_9HYME</name>
<evidence type="ECO:0000313" key="2">
    <source>
        <dbReference type="EMBL" id="KAL3402860.1"/>
    </source>
</evidence>
<dbReference type="Proteomes" id="UP001627154">
    <property type="component" value="Unassembled WGS sequence"/>
</dbReference>
<keyword evidence="3" id="KW-1185">Reference proteome</keyword>
<dbReference type="EMBL" id="JBJJXI010000032">
    <property type="protein sequence ID" value="KAL3402860.1"/>
    <property type="molecule type" value="Genomic_DNA"/>
</dbReference>
<dbReference type="AlphaFoldDB" id="A0ABD2XCN9"/>